<proteinExistence type="predicted"/>
<keyword evidence="3" id="KW-1185">Reference proteome</keyword>
<name>A0A833HLR6_9FIRM</name>
<accession>A0A833HLR6</accession>
<reference evidence="2 3" key="1">
    <citation type="submission" date="2019-10" db="EMBL/GenBank/DDBJ databases">
        <title>Alkaliphilus serpentinus sp. nov. and Alkaliphilus pronyensis sp. nov., two novel anaerobic alkaliphilic species isolated from the serpentinized-hosted hydrothermal field of the Prony Bay (New Caledonia).</title>
        <authorList>
            <person name="Postec A."/>
        </authorList>
    </citation>
    <scope>NUCLEOTIDE SEQUENCE [LARGE SCALE GENOMIC DNA]</scope>
    <source>
        <strain evidence="2 3">LacT</strain>
    </source>
</reference>
<gene>
    <name evidence="2" type="ORF">F8153_13985</name>
</gene>
<evidence type="ECO:0000313" key="3">
    <source>
        <dbReference type="Proteomes" id="UP000465601"/>
    </source>
</evidence>
<feature type="domain" description="YdhG-like" evidence="1">
    <location>
        <begin position="33"/>
        <end position="128"/>
    </location>
</feature>
<dbReference type="Pfam" id="PF08818">
    <property type="entry name" value="DUF1801"/>
    <property type="match status" value="1"/>
</dbReference>
<sequence length="139" mass="16261">MYQLKTKENNDPVIEFLNSIDNDKRRGDSFKVLEIMEIITKESPKMWGDKIVGFGKYHYQYASGQSGDWMRIAFSPRKGNLSIYIMDGFDKHKELLNKLGKHKTGKSCLYINKLEDIDLKTLEDLISDSWKNMNILYPM</sequence>
<dbReference type="OrthoDB" id="5951444at2"/>
<evidence type="ECO:0000313" key="2">
    <source>
        <dbReference type="EMBL" id="KAB3526363.1"/>
    </source>
</evidence>
<protein>
    <submittedName>
        <fullName evidence="2">DUF1801 domain-containing protein</fullName>
    </submittedName>
</protein>
<organism evidence="2 3">
    <name type="scientific">Alkaliphilus serpentinus</name>
    <dbReference type="NCBI Taxonomy" id="1482731"/>
    <lineage>
        <taxon>Bacteria</taxon>
        <taxon>Bacillati</taxon>
        <taxon>Bacillota</taxon>
        <taxon>Clostridia</taxon>
        <taxon>Peptostreptococcales</taxon>
        <taxon>Natronincolaceae</taxon>
        <taxon>Alkaliphilus</taxon>
    </lineage>
</organism>
<dbReference type="Proteomes" id="UP000465601">
    <property type="component" value="Unassembled WGS sequence"/>
</dbReference>
<dbReference type="RefSeq" id="WP_151866974.1">
    <property type="nucleotide sequence ID" value="NZ_WBZB01000052.1"/>
</dbReference>
<comment type="caution">
    <text evidence="2">The sequence shown here is derived from an EMBL/GenBank/DDBJ whole genome shotgun (WGS) entry which is preliminary data.</text>
</comment>
<evidence type="ECO:0000259" key="1">
    <source>
        <dbReference type="Pfam" id="PF08818"/>
    </source>
</evidence>
<dbReference type="InterPro" id="IPR014922">
    <property type="entry name" value="YdhG-like"/>
</dbReference>
<dbReference type="SUPFAM" id="SSF159888">
    <property type="entry name" value="YdhG-like"/>
    <property type="match status" value="1"/>
</dbReference>
<dbReference type="EMBL" id="WBZB01000052">
    <property type="protein sequence ID" value="KAB3526363.1"/>
    <property type="molecule type" value="Genomic_DNA"/>
</dbReference>
<dbReference type="AlphaFoldDB" id="A0A833HLR6"/>